<sequence>MTGLCQGGNEPAGRPRRWYHSQLHYQQMLADVHCTQGQAPETLTSAISKYGPSCRRKREKAYPPAATEHVSDPLTREGQHFLWKVKVAKRKPGTLRLNISELFIHSFIIFHRSYMSNEALRWGTKKLATGVDQSVKALACRSGVALGRGFNFFYAGFDALDYRCYKYLNKHDDYVEK</sequence>
<gene>
    <name evidence="1" type="ORF">ANN_14508</name>
</gene>
<comment type="caution">
    <text evidence="1">The sequence shown here is derived from an EMBL/GenBank/DDBJ whole genome shotgun (WGS) entry which is preliminary data.</text>
</comment>
<dbReference type="EMBL" id="JAJSOF020000019">
    <property type="protein sequence ID" value="KAJ4438561.1"/>
    <property type="molecule type" value="Genomic_DNA"/>
</dbReference>
<accession>A0ABQ8SXQ4</accession>
<proteinExistence type="predicted"/>
<name>A0ABQ8SXQ4_PERAM</name>
<reference evidence="1 2" key="1">
    <citation type="journal article" date="2022" name="Allergy">
        <title>Genome assembly and annotation of Periplaneta americana reveal a comprehensive cockroach allergen profile.</title>
        <authorList>
            <person name="Wang L."/>
            <person name="Xiong Q."/>
            <person name="Saelim N."/>
            <person name="Wang L."/>
            <person name="Nong W."/>
            <person name="Wan A.T."/>
            <person name="Shi M."/>
            <person name="Liu X."/>
            <person name="Cao Q."/>
            <person name="Hui J.H.L."/>
            <person name="Sookrung N."/>
            <person name="Leung T.F."/>
            <person name="Tungtrongchitr A."/>
            <person name="Tsui S.K.W."/>
        </authorList>
    </citation>
    <scope>NUCLEOTIDE SEQUENCE [LARGE SCALE GENOMIC DNA]</scope>
    <source>
        <strain evidence="1">PWHHKU_190912</strain>
    </source>
</reference>
<organism evidence="1 2">
    <name type="scientific">Periplaneta americana</name>
    <name type="common">American cockroach</name>
    <name type="synonym">Blatta americana</name>
    <dbReference type="NCBI Taxonomy" id="6978"/>
    <lineage>
        <taxon>Eukaryota</taxon>
        <taxon>Metazoa</taxon>
        <taxon>Ecdysozoa</taxon>
        <taxon>Arthropoda</taxon>
        <taxon>Hexapoda</taxon>
        <taxon>Insecta</taxon>
        <taxon>Pterygota</taxon>
        <taxon>Neoptera</taxon>
        <taxon>Polyneoptera</taxon>
        <taxon>Dictyoptera</taxon>
        <taxon>Blattodea</taxon>
        <taxon>Blattoidea</taxon>
        <taxon>Blattidae</taxon>
        <taxon>Blattinae</taxon>
        <taxon>Periplaneta</taxon>
    </lineage>
</organism>
<keyword evidence="2" id="KW-1185">Reference proteome</keyword>
<evidence type="ECO:0000313" key="2">
    <source>
        <dbReference type="Proteomes" id="UP001148838"/>
    </source>
</evidence>
<evidence type="ECO:0000313" key="1">
    <source>
        <dbReference type="EMBL" id="KAJ4438561.1"/>
    </source>
</evidence>
<dbReference type="Proteomes" id="UP001148838">
    <property type="component" value="Unassembled WGS sequence"/>
</dbReference>
<protein>
    <submittedName>
        <fullName evidence="1">Uncharacterized protein</fullName>
    </submittedName>
</protein>